<dbReference type="PANTHER" id="PTHR18964:SF149">
    <property type="entry name" value="BIFUNCTIONAL UDP-N-ACETYLGLUCOSAMINE 2-EPIMERASE_N-ACETYLMANNOSAMINE KINASE"/>
    <property type="match status" value="1"/>
</dbReference>
<accession>A0ABS4RFV0</accession>
<dbReference type="RefSeq" id="WP_066400533.1">
    <property type="nucleotide sequence ID" value="NZ_JAGIKZ010000012.1"/>
</dbReference>
<protein>
    <submittedName>
        <fullName evidence="5">Glucokinase-like ROK family protein</fullName>
    </submittedName>
</protein>
<comment type="caution">
    <text evidence="5">The sequence shown here is derived from an EMBL/GenBank/DDBJ whole genome shotgun (WGS) entry which is preliminary data.</text>
</comment>
<dbReference type="InterPro" id="IPR012318">
    <property type="entry name" value="HTH_CRP"/>
</dbReference>
<gene>
    <name evidence="5" type="ORF">J2Z40_002354</name>
</gene>
<evidence type="ECO:0000256" key="1">
    <source>
        <dbReference type="ARBA" id="ARBA00002486"/>
    </source>
</evidence>
<dbReference type="Pfam" id="PF00480">
    <property type="entry name" value="ROK"/>
    <property type="match status" value="1"/>
</dbReference>
<name>A0ABS4RFV0_9BACI</name>
<reference evidence="5 6" key="1">
    <citation type="submission" date="2021-03" db="EMBL/GenBank/DDBJ databases">
        <title>Genomic Encyclopedia of Type Strains, Phase IV (KMG-IV): sequencing the most valuable type-strain genomes for metagenomic binning, comparative biology and taxonomic classification.</title>
        <authorList>
            <person name="Goeker M."/>
        </authorList>
    </citation>
    <scope>NUCLEOTIDE SEQUENCE [LARGE SCALE GENOMIC DNA]</scope>
    <source>
        <strain evidence="5 6">DSM 26675</strain>
    </source>
</reference>
<dbReference type="Pfam" id="PF12802">
    <property type="entry name" value="MarR_2"/>
    <property type="match status" value="1"/>
</dbReference>
<dbReference type="InterPro" id="IPR043129">
    <property type="entry name" value="ATPase_NBD"/>
</dbReference>
<evidence type="ECO:0000313" key="5">
    <source>
        <dbReference type="EMBL" id="MBP2241782.1"/>
    </source>
</evidence>
<evidence type="ECO:0000256" key="2">
    <source>
        <dbReference type="ARBA" id="ARBA00006479"/>
    </source>
</evidence>
<dbReference type="EMBL" id="JAGIKZ010000012">
    <property type="protein sequence ID" value="MBP2241782.1"/>
    <property type="molecule type" value="Genomic_DNA"/>
</dbReference>
<keyword evidence="3" id="KW-0119">Carbohydrate metabolism</keyword>
<dbReference type="Proteomes" id="UP001519293">
    <property type="component" value="Unassembled WGS sequence"/>
</dbReference>
<evidence type="ECO:0000313" key="6">
    <source>
        <dbReference type="Proteomes" id="UP001519293"/>
    </source>
</evidence>
<dbReference type="InterPro" id="IPR000835">
    <property type="entry name" value="HTH_MarR-typ"/>
</dbReference>
<dbReference type="InterPro" id="IPR036390">
    <property type="entry name" value="WH_DNA-bd_sf"/>
</dbReference>
<proteinExistence type="inferred from homology"/>
<comment type="similarity">
    <text evidence="2">Belongs to the ROK (NagC/XylR) family.</text>
</comment>
<feature type="domain" description="HTH crp-type" evidence="4">
    <location>
        <begin position="19"/>
        <end position="74"/>
    </location>
</feature>
<comment type="function">
    <text evidence="1">Transcriptional repressor of xylose-utilizing enzymes.</text>
</comment>
<dbReference type="Gene3D" id="3.30.420.40">
    <property type="match status" value="2"/>
</dbReference>
<dbReference type="CDD" id="cd24076">
    <property type="entry name" value="ASKHA_ATPase_ROK_BsXylR-like"/>
    <property type="match status" value="1"/>
</dbReference>
<dbReference type="InterPro" id="IPR000600">
    <property type="entry name" value="ROK"/>
</dbReference>
<evidence type="ECO:0000256" key="3">
    <source>
        <dbReference type="ARBA" id="ARBA00022629"/>
    </source>
</evidence>
<sequence>MQRGTFQLMKSVNKSIVLNKIRTSEPISRAQIAKETSLTPPTVGSIVKELIEQGLVRESELGHSSGGRKPTLLHINTNSLYVIGVDVGPEKVDCILTDLTGEVFERTSYLLTRPLTNEQFLAILKDNIYNLIKESQLDEEQMIGIGVAMHGVVDVESGTSLVAPILNLRNVPIREQLEKEFNLMVKVENDARAMALGESWFGGLGDFESTVAVNIGRGVGAGIVLNGKLYHGAQGMAGEFGHMTIDINGKTCECGNRGCLQTLVSGEAIAERGREQLKDHVGKLTGKDIFELAENGNPFCIDLLRDTGRIIGIGLTNLIHLVNPSIIVLGGGVMLSEKFIMPALLEAIDERVLTNEAQHTNVIVTKLGNDATILGAVSLILIELFEPILIG</sequence>
<dbReference type="SMART" id="SM00419">
    <property type="entry name" value="HTH_CRP"/>
    <property type="match status" value="1"/>
</dbReference>
<keyword evidence="3" id="KW-0859">Xylose metabolism</keyword>
<dbReference type="PROSITE" id="PS01125">
    <property type="entry name" value="ROK"/>
    <property type="match status" value="1"/>
</dbReference>
<organism evidence="5 6">
    <name type="scientific">Cytobacillus eiseniae</name>
    <dbReference type="NCBI Taxonomy" id="762947"/>
    <lineage>
        <taxon>Bacteria</taxon>
        <taxon>Bacillati</taxon>
        <taxon>Bacillota</taxon>
        <taxon>Bacilli</taxon>
        <taxon>Bacillales</taxon>
        <taxon>Bacillaceae</taxon>
        <taxon>Cytobacillus</taxon>
    </lineage>
</organism>
<dbReference type="PANTHER" id="PTHR18964">
    <property type="entry name" value="ROK (REPRESSOR, ORF, KINASE) FAMILY"/>
    <property type="match status" value="1"/>
</dbReference>
<dbReference type="SUPFAM" id="SSF46785">
    <property type="entry name" value="Winged helix' DNA-binding domain"/>
    <property type="match status" value="1"/>
</dbReference>
<evidence type="ECO:0000259" key="4">
    <source>
        <dbReference type="SMART" id="SM00419"/>
    </source>
</evidence>
<dbReference type="Gene3D" id="1.10.10.10">
    <property type="entry name" value="Winged helix-like DNA-binding domain superfamily/Winged helix DNA-binding domain"/>
    <property type="match status" value="1"/>
</dbReference>
<dbReference type="InterPro" id="IPR036388">
    <property type="entry name" value="WH-like_DNA-bd_sf"/>
</dbReference>
<dbReference type="InterPro" id="IPR049874">
    <property type="entry name" value="ROK_cs"/>
</dbReference>
<dbReference type="SUPFAM" id="SSF53067">
    <property type="entry name" value="Actin-like ATPase domain"/>
    <property type="match status" value="1"/>
</dbReference>
<keyword evidence="6" id="KW-1185">Reference proteome</keyword>